<keyword evidence="6" id="KW-0808">Transferase</keyword>
<reference evidence="10" key="1">
    <citation type="submission" date="2019-07" db="EMBL/GenBank/DDBJ databases">
        <authorList>
            <person name="Dittberner H."/>
        </authorList>
    </citation>
    <scope>NUCLEOTIDE SEQUENCE [LARGE SCALE GENOMIC DNA]</scope>
</reference>
<comment type="caution">
    <text evidence="10">The sequence shown here is derived from an EMBL/GenBank/DDBJ whole genome shotgun (WGS) entry which is preliminary data.</text>
</comment>
<dbReference type="InterPro" id="IPR004046">
    <property type="entry name" value="GST_C"/>
</dbReference>
<keyword evidence="11" id="KW-1185">Reference proteome</keyword>
<evidence type="ECO:0000256" key="5">
    <source>
        <dbReference type="ARBA" id="ARBA00022575"/>
    </source>
</evidence>
<evidence type="ECO:0000256" key="6">
    <source>
        <dbReference type="ARBA" id="ARBA00022679"/>
    </source>
</evidence>
<dbReference type="CDD" id="cd03187">
    <property type="entry name" value="GST_C_Phi"/>
    <property type="match status" value="1"/>
</dbReference>
<dbReference type="InterPro" id="IPR040079">
    <property type="entry name" value="Glutathione_S-Trfase"/>
</dbReference>
<dbReference type="GO" id="GO:0006749">
    <property type="term" value="P:glutathione metabolic process"/>
    <property type="evidence" value="ECO:0007669"/>
    <property type="project" value="TreeGrafter"/>
</dbReference>
<dbReference type="GO" id="GO:0043295">
    <property type="term" value="F:glutathione binding"/>
    <property type="evidence" value="ECO:0007669"/>
    <property type="project" value="TreeGrafter"/>
</dbReference>
<dbReference type="InterPro" id="IPR004045">
    <property type="entry name" value="Glutathione_S-Trfase_N"/>
</dbReference>
<evidence type="ECO:0000256" key="2">
    <source>
        <dbReference type="ARBA" id="ARBA00010128"/>
    </source>
</evidence>
<dbReference type="OrthoDB" id="422574at2759"/>
<dbReference type="InterPro" id="IPR034347">
    <property type="entry name" value="GST_Phi_C"/>
</dbReference>
<dbReference type="EC" id="2.5.1.18" evidence="3"/>
<sequence length="291" mass="32959">MTGIKVFGHPASTATRRVLIALHEKDLDFELVHIELKDGEHKKQPFLSRNPFGKIPAFEDGDFKLVESRAITQYIAHEYAEKGNQLLSLGSKSMAILAMGLEIEAHEFDPVASKLGWEQTFKNFFGLTTDQTVVEEEEVKLAKVLDNYEARLGQSKYLACDHFTLVDLHHIPVIQYLLGTPTKKLFDERPRVSAWVADITSRPSSQKPFGKILALEDGDLKLFESRVITQYIAHAYADKGNQLLSFGTKNMAVMAMGIEIEAHEFEPVASKLGWEKIYKLFTWIDHRPSHC</sequence>
<dbReference type="EMBL" id="CABITT030000001">
    <property type="protein sequence ID" value="VVA89773.1"/>
    <property type="molecule type" value="Genomic_DNA"/>
</dbReference>
<comment type="catalytic activity">
    <reaction evidence="7">
        <text>RX + glutathione = an S-substituted glutathione + a halide anion + H(+)</text>
        <dbReference type="Rhea" id="RHEA:16437"/>
        <dbReference type="ChEBI" id="CHEBI:15378"/>
        <dbReference type="ChEBI" id="CHEBI:16042"/>
        <dbReference type="ChEBI" id="CHEBI:17792"/>
        <dbReference type="ChEBI" id="CHEBI:57925"/>
        <dbReference type="ChEBI" id="CHEBI:90779"/>
        <dbReference type="EC" id="2.5.1.18"/>
    </reaction>
</comment>
<keyword evidence="5" id="KW-0216">Detoxification</keyword>
<dbReference type="SFLD" id="SFLDG01154">
    <property type="entry name" value="Main.5:_Phi-like"/>
    <property type="match status" value="1"/>
</dbReference>
<name>A0A565ALP5_9BRAS</name>
<evidence type="ECO:0000259" key="8">
    <source>
        <dbReference type="PROSITE" id="PS50404"/>
    </source>
</evidence>
<dbReference type="InterPro" id="IPR036282">
    <property type="entry name" value="Glutathione-S-Trfase_C_sf"/>
</dbReference>
<dbReference type="PANTHER" id="PTHR43900:SF47">
    <property type="entry name" value="GLUTATHIONE S-TRANSFERASE F6-RELATED"/>
    <property type="match status" value="1"/>
</dbReference>
<protein>
    <recommendedName>
        <fullName evidence="3">glutathione transferase</fullName>
        <ecNumber evidence="3">2.5.1.18</ecNumber>
    </recommendedName>
</protein>
<evidence type="ECO:0000256" key="1">
    <source>
        <dbReference type="ARBA" id="ARBA00004514"/>
    </source>
</evidence>
<dbReference type="Gene3D" id="1.20.1050.130">
    <property type="match status" value="1"/>
</dbReference>
<proteinExistence type="inferred from homology"/>
<feature type="domain" description="GST N-terminal" evidence="8">
    <location>
        <begin position="2"/>
        <end position="83"/>
    </location>
</feature>
<dbReference type="FunFam" id="1.20.1050.10:FF:000004">
    <property type="entry name" value="Glutathione S-transferase F2"/>
    <property type="match status" value="1"/>
</dbReference>
<dbReference type="FunFam" id="3.40.30.10:FF:000016">
    <property type="entry name" value="Glutathione S-transferase F2"/>
    <property type="match status" value="1"/>
</dbReference>
<dbReference type="PROSITE" id="PS50404">
    <property type="entry name" value="GST_NTER"/>
    <property type="match status" value="2"/>
</dbReference>
<dbReference type="Gene3D" id="1.20.1050.10">
    <property type="match status" value="1"/>
</dbReference>
<feature type="domain" description="GST C-terminal" evidence="9">
    <location>
        <begin position="90"/>
        <end position="231"/>
    </location>
</feature>
<gene>
    <name evidence="10" type="ORF">ANE_LOCUS218</name>
</gene>
<comment type="similarity">
    <text evidence="2">Belongs to the GST superfamily. Phi family.</text>
</comment>
<comment type="subcellular location">
    <subcellularLocation>
        <location evidence="1">Cytoplasm</location>
        <location evidence="1">Cytosol</location>
    </subcellularLocation>
</comment>
<evidence type="ECO:0000313" key="11">
    <source>
        <dbReference type="Proteomes" id="UP000489600"/>
    </source>
</evidence>
<evidence type="ECO:0000313" key="10">
    <source>
        <dbReference type="EMBL" id="VVA89773.1"/>
    </source>
</evidence>
<dbReference type="SFLD" id="SFLDG00358">
    <property type="entry name" value="Main_(cytGST)"/>
    <property type="match status" value="1"/>
</dbReference>
<dbReference type="SFLD" id="SFLDS00019">
    <property type="entry name" value="Glutathione_Transferase_(cytos"/>
    <property type="match status" value="1"/>
</dbReference>
<organism evidence="10 11">
    <name type="scientific">Arabis nemorensis</name>
    <dbReference type="NCBI Taxonomy" id="586526"/>
    <lineage>
        <taxon>Eukaryota</taxon>
        <taxon>Viridiplantae</taxon>
        <taxon>Streptophyta</taxon>
        <taxon>Embryophyta</taxon>
        <taxon>Tracheophyta</taxon>
        <taxon>Spermatophyta</taxon>
        <taxon>Magnoliopsida</taxon>
        <taxon>eudicotyledons</taxon>
        <taxon>Gunneridae</taxon>
        <taxon>Pentapetalae</taxon>
        <taxon>rosids</taxon>
        <taxon>malvids</taxon>
        <taxon>Brassicales</taxon>
        <taxon>Brassicaceae</taxon>
        <taxon>Arabideae</taxon>
        <taxon>Arabis</taxon>
    </lineage>
</organism>
<dbReference type="PANTHER" id="PTHR43900">
    <property type="entry name" value="GLUTATHIONE S-TRANSFERASE RHO"/>
    <property type="match status" value="1"/>
</dbReference>
<dbReference type="Gene3D" id="3.40.30.10">
    <property type="entry name" value="Glutaredoxin"/>
    <property type="match status" value="1"/>
</dbReference>
<dbReference type="GO" id="GO:0005829">
    <property type="term" value="C:cytosol"/>
    <property type="evidence" value="ECO:0007669"/>
    <property type="project" value="UniProtKB-SubCell"/>
</dbReference>
<dbReference type="GO" id="GO:0009407">
    <property type="term" value="P:toxin catabolic process"/>
    <property type="evidence" value="ECO:0007669"/>
    <property type="project" value="UniProtKB-ARBA"/>
</dbReference>
<dbReference type="Pfam" id="PF02798">
    <property type="entry name" value="GST_N"/>
    <property type="match status" value="2"/>
</dbReference>
<evidence type="ECO:0000256" key="7">
    <source>
        <dbReference type="ARBA" id="ARBA00047960"/>
    </source>
</evidence>
<dbReference type="Pfam" id="PF00043">
    <property type="entry name" value="GST_C"/>
    <property type="match status" value="1"/>
</dbReference>
<dbReference type="InterPro" id="IPR010987">
    <property type="entry name" value="Glutathione-S-Trfase_C-like"/>
</dbReference>
<dbReference type="SUPFAM" id="SSF47616">
    <property type="entry name" value="GST C-terminal domain-like"/>
    <property type="match status" value="1"/>
</dbReference>
<dbReference type="AlphaFoldDB" id="A0A565ALP5"/>
<evidence type="ECO:0000259" key="9">
    <source>
        <dbReference type="PROSITE" id="PS50405"/>
    </source>
</evidence>
<dbReference type="GO" id="GO:0004364">
    <property type="term" value="F:glutathione transferase activity"/>
    <property type="evidence" value="ECO:0007669"/>
    <property type="project" value="UniProtKB-EC"/>
</dbReference>
<dbReference type="InterPro" id="IPR036249">
    <property type="entry name" value="Thioredoxin-like_sf"/>
</dbReference>
<dbReference type="Proteomes" id="UP000489600">
    <property type="component" value="Unassembled WGS sequence"/>
</dbReference>
<dbReference type="CDD" id="cd03053">
    <property type="entry name" value="GST_N_Phi"/>
    <property type="match status" value="1"/>
</dbReference>
<feature type="domain" description="GST N-terminal" evidence="8">
    <location>
        <begin position="155"/>
        <end position="240"/>
    </location>
</feature>
<dbReference type="PROSITE" id="PS50405">
    <property type="entry name" value="GST_CTER"/>
    <property type="match status" value="1"/>
</dbReference>
<dbReference type="SUPFAM" id="SSF52833">
    <property type="entry name" value="Thioredoxin-like"/>
    <property type="match status" value="2"/>
</dbReference>
<evidence type="ECO:0000256" key="4">
    <source>
        <dbReference type="ARBA" id="ARBA00022490"/>
    </source>
</evidence>
<keyword evidence="4" id="KW-0963">Cytoplasm</keyword>
<evidence type="ECO:0000256" key="3">
    <source>
        <dbReference type="ARBA" id="ARBA00012452"/>
    </source>
</evidence>
<accession>A0A565ALP5</accession>